<comment type="caution">
    <text evidence="1">The sequence shown here is derived from an EMBL/GenBank/DDBJ whole genome shotgun (WGS) entry which is preliminary data.</text>
</comment>
<proteinExistence type="predicted"/>
<sequence length="661" mass="73335">MSQLPRIQSQFIAISGGMDLTTPPIAKANSEAIIALNVQPNYGGGFSRIEGYECIDGEMIPSEMDYAVLVVNEIPQDKSFLNKTFNHQGKRYQIIDVLAQELVVAALRPLNLANGNVFSVEGTSFTAHYVHSSTEGELEDDLRYRATAFQLGVDHVLTVPGENPIRGVLELNNEVIAFRDNGEKCGGFISSSQGWSAIPNTYLVKLKNVVKPENLLNGAEFISASSRGIIHSVTLAPDNLSGYVVLSQSVIENQPLQIKGETVATIDHCELVKLSKGLSWHFIYHNFYGGADTFYAYGCNGEQIIEVRPNGVIVPILVNSNNPQYICAHRNHLFASFPGGQLGHALVGRPNQWSVLLGSEQLGLGDEITALSSTVGGVLIIGCRNKIAGLYGSGRDDWVLKEVSSIGIVPETLQTTFVPLAISKNGITRIDQTEQFGDFRLSEVDANRKLGFDKQHYNITYTSTKPKSNQIRFYSKEGRHICMMLQADGSTRSTFFTYPEILRGVWQSPEQVYLAFDDGKVYRQSDKCYSFSGKPIDWIIKMAFNHCGSPTLIKSWHSSELQATTEGKSKLSYRFDLDYNSNYHASTLSKDLQIAGGGGRWNDSFWNDFLWSAEDYSTPTFYLSGYSRNIALSFSGSSIYSPQFEISGLILNYITRRNYRV</sequence>
<name>A0A2S9S0A4_HAEIF</name>
<evidence type="ECO:0008006" key="2">
    <source>
        <dbReference type="Google" id="ProtNLM"/>
    </source>
</evidence>
<dbReference type="RefSeq" id="WP_013527645.1">
    <property type="nucleotide sequence ID" value="NZ_AP018780.1"/>
</dbReference>
<protein>
    <recommendedName>
        <fullName evidence="2">Phage tail protein</fullName>
    </recommendedName>
</protein>
<reference evidence="1" key="1">
    <citation type="submission" date="2017-02" db="EMBL/GenBank/DDBJ databases">
        <title>Haemophilus influenzae in COPD genome sequencing project.</title>
        <authorList>
            <person name="Murphy T.F."/>
            <person name="Kong Y."/>
            <person name="Nadendla S."/>
            <person name="Tettelin H."/>
            <person name="Pettigrew M."/>
        </authorList>
    </citation>
    <scope>NUCLEOTIDE SEQUENCE [LARGE SCALE GENOMIC DNA]</scope>
    <source>
        <strain evidence="1">84P15H4</strain>
    </source>
</reference>
<organism evidence="1">
    <name type="scientific">Haemophilus influenzae</name>
    <dbReference type="NCBI Taxonomy" id="727"/>
    <lineage>
        <taxon>Bacteria</taxon>
        <taxon>Pseudomonadati</taxon>
        <taxon>Pseudomonadota</taxon>
        <taxon>Gammaproteobacteria</taxon>
        <taxon>Pasteurellales</taxon>
        <taxon>Pasteurellaceae</taxon>
        <taxon>Haemophilus</taxon>
    </lineage>
</organism>
<gene>
    <name evidence="1" type="ORF">BV163_01421</name>
</gene>
<dbReference type="EMBL" id="MZHU01000056">
    <property type="protein sequence ID" value="PRK64434.1"/>
    <property type="molecule type" value="Genomic_DNA"/>
</dbReference>
<dbReference type="AlphaFoldDB" id="A0A2S9S0A4"/>
<accession>A0A2S9S0A4</accession>
<evidence type="ECO:0000313" key="1">
    <source>
        <dbReference type="EMBL" id="PRK64434.1"/>
    </source>
</evidence>